<organism evidence="10 11">
    <name type="scientific">Clostridium punense</name>
    <dbReference type="NCBI Taxonomy" id="1054297"/>
    <lineage>
        <taxon>Bacteria</taxon>
        <taxon>Bacillati</taxon>
        <taxon>Bacillota</taxon>
        <taxon>Clostridia</taxon>
        <taxon>Eubacteriales</taxon>
        <taxon>Clostridiaceae</taxon>
        <taxon>Clostridium</taxon>
    </lineage>
</organism>
<evidence type="ECO:0000313" key="10">
    <source>
        <dbReference type="EMBL" id="MBP2023495.1"/>
    </source>
</evidence>
<dbReference type="Pfam" id="PF02687">
    <property type="entry name" value="FtsX"/>
    <property type="match status" value="2"/>
</dbReference>
<evidence type="ECO:0000259" key="9">
    <source>
        <dbReference type="Pfam" id="PF12704"/>
    </source>
</evidence>
<evidence type="ECO:0000256" key="2">
    <source>
        <dbReference type="ARBA" id="ARBA00022475"/>
    </source>
</evidence>
<keyword evidence="4 7" id="KW-1133">Transmembrane helix</keyword>
<gene>
    <name evidence="10" type="ORF">J2Z44_003332</name>
</gene>
<feature type="transmembrane region" description="Helical" evidence="7">
    <location>
        <begin position="1005"/>
        <end position="1027"/>
    </location>
</feature>
<keyword evidence="2" id="KW-1003">Cell membrane</keyword>
<dbReference type="RefSeq" id="WP_021284178.1">
    <property type="nucleotide sequence ID" value="NZ_JAGGLL010000030.1"/>
</dbReference>
<feature type="transmembrane region" description="Helical" evidence="7">
    <location>
        <begin position="950"/>
        <end position="972"/>
    </location>
</feature>
<name>A0ABS4K6T9_9CLOT</name>
<feature type="transmembrane region" description="Helical" evidence="7">
    <location>
        <begin position="550"/>
        <end position="571"/>
    </location>
</feature>
<feature type="transmembrane region" description="Helical" evidence="7">
    <location>
        <begin position="647"/>
        <end position="668"/>
    </location>
</feature>
<feature type="coiled-coil region" evidence="6">
    <location>
        <begin position="354"/>
        <end position="518"/>
    </location>
</feature>
<dbReference type="InterPro" id="IPR038766">
    <property type="entry name" value="Membrane_comp_ABC_pdt"/>
</dbReference>
<dbReference type="Pfam" id="PF12704">
    <property type="entry name" value="MacB_PCD"/>
    <property type="match status" value="1"/>
</dbReference>
<evidence type="ECO:0000256" key="6">
    <source>
        <dbReference type="SAM" id="Coils"/>
    </source>
</evidence>
<dbReference type="InterPro" id="IPR025857">
    <property type="entry name" value="MacB_PCD"/>
</dbReference>
<sequence>MKNALLKDTFREIKGSFSRFLSIFLIVALGVAFFAGIKATSPDMKITADKYFDDYKLMDIRLLSTLGFTDKDVEALKDVDKVEGIFPTYSMDTLVKVEDRELVVKAIGMPLDKINSNDSSYINRTRLIEGRYPESSNECLVEKGRILTANIKMGEKINLYSGTEKPIDDSLKTSEFTIVGVVETPYYITFERGTTSIGNGKVNSFVMIPQEAFKIPAYTEVFLTVEDTSKLQTYDDEYMEIIKPVKEKLEALGKDRAALRYEDITSEARKELDKSKKELQEGEEKQKSELLAAYNKLQDGKRKVEEGEVSLKNEIAKFNKTIKSGEEELAKGYKNLAEGERQYKEQLQAFSEGKAIAEREFPLAEEKLKKAEGEIKVNEAKINQLKFLLNSGAILEGNKKEVEAEILAGEKALSEAKVQLEQGKKELQAKRIELSQGEIKLAEGRKTLDASKIKLDSENKKLQQGKKTAQNEFAAARKKLEDSKVELQKGQEEYEKGKRESDNKIAEGYEKIAKAEKEINDIKKPQWYILDRNTNLGFAEYESAADRIDAISQVFPVFFFLIAALVCLTTMTRMVDDDRIHIGTLKALGYGKLAIASKYLIYAITASLGGSILGFLVGFKVFPTVIFNAYRIMYTLPDVMTEFNVTYAVVATLFAVLTTTTATWMACYKELKVEPASLMRPKAPKAGKRIFLERLTFIWSRLNFTQKVTARNLVRYKKRFFMTVLGIGGCTALLLAGFGLKDSIIGIATKQFDELYQYDMSLELKEEVESSQAKNFGDEALNNPKISEFMFIREDNVDVGKDGTEKAATLIVPENFEDMKAFVKLRNRVDKSDIPFNEDSVVINEKLSKLLNVKVGDEIYIKRGETEKVNVKVSGITENYVFHYIYMSPKVYEQLYGEKLKFKQVLGKITDTSEVVQSDLSTELLKNDKITSVGFITNTSKNFEETIGSLNYVVLVLIISAGALAFVVLYNLTNINVTERLREIATIKVLGFYDREVSSYVYRENIILTLIGTSFGLLLGILFHRFIVSTAEIEFMMFGRTIKGLSYVYSAILTLIFSGLVNFVMYFKLKTIDMIESLKSVD</sequence>
<feature type="domain" description="MacB-like periplasmic core" evidence="9">
    <location>
        <begin position="25"/>
        <end position="232"/>
    </location>
</feature>
<dbReference type="InterPro" id="IPR003838">
    <property type="entry name" value="ABC3_permease_C"/>
</dbReference>
<keyword evidence="11" id="KW-1185">Reference proteome</keyword>
<keyword evidence="5 7" id="KW-0472">Membrane</keyword>
<comment type="caution">
    <text evidence="10">The sequence shown here is derived from an EMBL/GenBank/DDBJ whole genome shotgun (WGS) entry which is preliminary data.</text>
</comment>
<evidence type="ECO:0000313" key="11">
    <source>
        <dbReference type="Proteomes" id="UP001519308"/>
    </source>
</evidence>
<proteinExistence type="predicted"/>
<feature type="transmembrane region" description="Helical" evidence="7">
    <location>
        <begin position="720"/>
        <end position="740"/>
    </location>
</feature>
<evidence type="ECO:0000256" key="4">
    <source>
        <dbReference type="ARBA" id="ARBA00022989"/>
    </source>
</evidence>
<keyword evidence="3 7" id="KW-0812">Transmembrane</keyword>
<evidence type="ECO:0000256" key="5">
    <source>
        <dbReference type="ARBA" id="ARBA00023136"/>
    </source>
</evidence>
<evidence type="ECO:0000256" key="3">
    <source>
        <dbReference type="ARBA" id="ARBA00022692"/>
    </source>
</evidence>
<keyword evidence="6" id="KW-0175">Coiled coil</keyword>
<feature type="transmembrane region" description="Helical" evidence="7">
    <location>
        <begin position="1047"/>
        <end position="1067"/>
    </location>
</feature>
<evidence type="ECO:0000259" key="8">
    <source>
        <dbReference type="Pfam" id="PF02687"/>
    </source>
</evidence>
<dbReference type="EMBL" id="JAGGLL010000030">
    <property type="protein sequence ID" value="MBP2023495.1"/>
    <property type="molecule type" value="Genomic_DNA"/>
</dbReference>
<evidence type="ECO:0000256" key="7">
    <source>
        <dbReference type="SAM" id="Phobius"/>
    </source>
</evidence>
<feature type="transmembrane region" description="Helical" evidence="7">
    <location>
        <begin position="599"/>
        <end position="627"/>
    </location>
</feature>
<protein>
    <submittedName>
        <fullName evidence="10">ABC transport system permease protein</fullName>
    </submittedName>
</protein>
<dbReference type="PANTHER" id="PTHR30287:SF1">
    <property type="entry name" value="INNER MEMBRANE PROTEIN"/>
    <property type="match status" value="1"/>
</dbReference>
<accession>A0ABS4K6T9</accession>
<feature type="transmembrane region" description="Helical" evidence="7">
    <location>
        <begin position="20"/>
        <end position="37"/>
    </location>
</feature>
<feature type="domain" description="ABC3 transporter permease C-terminal" evidence="8">
    <location>
        <begin position="554"/>
        <end position="669"/>
    </location>
</feature>
<dbReference type="PANTHER" id="PTHR30287">
    <property type="entry name" value="MEMBRANE COMPONENT OF PREDICTED ABC SUPERFAMILY METABOLITE UPTAKE TRANSPORTER"/>
    <property type="match status" value="1"/>
</dbReference>
<dbReference type="Proteomes" id="UP001519308">
    <property type="component" value="Unassembled WGS sequence"/>
</dbReference>
<feature type="domain" description="ABC3 transporter permease C-terminal" evidence="8">
    <location>
        <begin position="956"/>
        <end position="1071"/>
    </location>
</feature>
<reference evidence="10 11" key="1">
    <citation type="submission" date="2021-03" db="EMBL/GenBank/DDBJ databases">
        <title>Genomic Encyclopedia of Type Strains, Phase IV (KMG-IV): sequencing the most valuable type-strain genomes for metagenomic binning, comparative biology and taxonomic classification.</title>
        <authorList>
            <person name="Goeker M."/>
        </authorList>
    </citation>
    <scope>NUCLEOTIDE SEQUENCE [LARGE SCALE GENOMIC DNA]</scope>
    <source>
        <strain evidence="10 11">DSM 28650</strain>
    </source>
</reference>
<comment type="subcellular location">
    <subcellularLocation>
        <location evidence="1">Cell membrane</location>
        <topology evidence="1">Multi-pass membrane protein</topology>
    </subcellularLocation>
</comment>
<evidence type="ECO:0000256" key="1">
    <source>
        <dbReference type="ARBA" id="ARBA00004651"/>
    </source>
</evidence>